<dbReference type="Proteomes" id="UP000007329">
    <property type="component" value="Chromosome"/>
</dbReference>
<reference evidence="1 2" key="1">
    <citation type="journal article" date="2007" name="PLoS ONE">
        <title>Molecular analysis of a leprosy immunotherapeutic bacillus provides insights into Mycobacterium evolution.</title>
        <authorList>
            <person name="Ahmed N."/>
            <person name="Saini V."/>
            <person name="Raghuvanshi S."/>
            <person name="Khurana J.P."/>
            <person name="Tyagi A.K."/>
            <person name="Tyagi A.K."/>
            <person name="Hasnain S.E."/>
        </authorList>
    </citation>
    <scope>NUCLEOTIDE SEQUENCE [LARGE SCALE GENOMIC DNA]</scope>
    <source>
        <strain evidence="1">MTCC 9506</strain>
    </source>
</reference>
<dbReference type="AlphaFoldDB" id="J9WJ14"/>
<organism evidence="1 2">
    <name type="scientific">Mycobacterium indicus pranii (strain DSM 45239 / MTCC 9506)</name>
    <dbReference type="NCBI Taxonomy" id="1232724"/>
    <lineage>
        <taxon>Bacteria</taxon>
        <taxon>Bacillati</taxon>
        <taxon>Actinomycetota</taxon>
        <taxon>Actinomycetes</taxon>
        <taxon>Mycobacteriales</taxon>
        <taxon>Mycobacteriaceae</taxon>
        <taxon>Mycobacterium</taxon>
        <taxon>Mycobacterium avium complex (MAC)</taxon>
    </lineage>
</organism>
<name>J9WJ14_MYCIP</name>
<gene>
    <name evidence="1" type="ORF">MIP_03542</name>
</gene>
<evidence type="ECO:0000313" key="1">
    <source>
        <dbReference type="EMBL" id="AFS14432.1"/>
    </source>
</evidence>
<dbReference type="PATRIC" id="fig|1232724.3.peg.2462"/>
<proteinExistence type="predicted"/>
<evidence type="ECO:0000313" key="2">
    <source>
        <dbReference type="Proteomes" id="UP000007329"/>
    </source>
</evidence>
<protein>
    <submittedName>
        <fullName evidence="1">Uncharacterized protein</fullName>
    </submittedName>
</protein>
<dbReference type="KEGG" id="mid:MIP_03542"/>
<sequence>MEAGSFPANLDEVFVQHLRCQRGHRWRASGFDVLWLCGCVSRFVDASIMPRIARADAIAPCVSAPV</sequence>
<dbReference type="EMBL" id="CP002275">
    <property type="protein sequence ID" value="AFS14432.1"/>
    <property type="molecule type" value="Genomic_DNA"/>
</dbReference>
<reference evidence="1 2" key="2">
    <citation type="journal article" date="2012" name="Nucleic Acids Res.">
        <title>Massive gene acquisitions in Mycobacterium indicus pranii provide a perspective on mycobacterial evolution.</title>
        <authorList>
            <person name="Saini V."/>
            <person name="Raghuvanshi S."/>
            <person name="Khurana J.P."/>
            <person name="Ahmed N."/>
            <person name="Hasnain S.E."/>
            <person name="Tyagi A.K."/>
            <person name="Tyagi A.K."/>
        </authorList>
    </citation>
    <scope>NUCLEOTIDE SEQUENCE [LARGE SCALE GENOMIC DNA]</scope>
    <source>
        <strain evidence="2">DSM 45239 / MTCC 9506</strain>
    </source>
</reference>
<dbReference type="HOGENOM" id="CLU_205911_0_0_11"/>
<accession>J9WJ14</accession>